<evidence type="ECO:0000313" key="1">
    <source>
        <dbReference type="EMBL" id="KAI0056660.1"/>
    </source>
</evidence>
<protein>
    <submittedName>
        <fullName evidence="1">Uncharacterized protein</fullName>
    </submittedName>
</protein>
<name>A0ACB8SJP0_9AGAM</name>
<accession>A0ACB8SJP0</accession>
<reference evidence="1" key="2">
    <citation type="journal article" date="2022" name="New Phytol.">
        <title>Evolutionary transition to the ectomycorrhizal habit in the genomes of a hyperdiverse lineage of mushroom-forming fungi.</title>
        <authorList>
            <person name="Looney B."/>
            <person name="Miyauchi S."/>
            <person name="Morin E."/>
            <person name="Drula E."/>
            <person name="Courty P.E."/>
            <person name="Kohler A."/>
            <person name="Kuo A."/>
            <person name="LaButti K."/>
            <person name="Pangilinan J."/>
            <person name="Lipzen A."/>
            <person name="Riley R."/>
            <person name="Andreopoulos W."/>
            <person name="He G."/>
            <person name="Johnson J."/>
            <person name="Nolan M."/>
            <person name="Tritt A."/>
            <person name="Barry K.W."/>
            <person name="Grigoriev I.V."/>
            <person name="Nagy L.G."/>
            <person name="Hibbett D."/>
            <person name="Henrissat B."/>
            <person name="Matheny P.B."/>
            <person name="Labbe J."/>
            <person name="Martin F.M."/>
        </authorList>
    </citation>
    <scope>NUCLEOTIDE SEQUENCE</scope>
    <source>
        <strain evidence="1">HHB10654</strain>
    </source>
</reference>
<proteinExistence type="predicted"/>
<sequence length="154" mass="17207">MPLPQHDWDHHLDNPFVAEQLDYDRERERALALNMVSFLNTEQLAAYQCIVASVEEQDGKMFFLHGPGGTGKTYLYKTLCHKIRGGGGITLCVASSGIAALLLPGGRTSHSMFQIPVDGLTHTSSCSINKEGQRADMLRQVRLIIWDEVVMQHR</sequence>
<dbReference type="Proteomes" id="UP000814140">
    <property type="component" value="Unassembled WGS sequence"/>
</dbReference>
<dbReference type="EMBL" id="MU277260">
    <property type="protein sequence ID" value="KAI0056660.1"/>
    <property type="molecule type" value="Genomic_DNA"/>
</dbReference>
<reference evidence="1" key="1">
    <citation type="submission" date="2021-03" db="EMBL/GenBank/DDBJ databases">
        <authorList>
            <consortium name="DOE Joint Genome Institute"/>
            <person name="Ahrendt S."/>
            <person name="Looney B.P."/>
            <person name="Miyauchi S."/>
            <person name="Morin E."/>
            <person name="Drula E."/>
            <person name="Courty P.E."/>
            <person name="Chicoki N."/>
            <person name="Fauchery L."/>
            <person name="Kohler A."/>
            <person name="Kuo A."/>
            <person name="Labutti K."/>
            <person name="Pangilinan J."/>
            <person name="Lipzen A."/>
            <person name="Riley R."/>
            <person name="Andreopoulos W."/>
            <person name="He G."/>
            <person name="Johnson J."/>
            <person name="Barry K.W."/>
            <person name="Grigoriev I.V."/>
            <person name="Nagy L."/>
            <person name="Hibbett D."/>
            <person name="Henrissat B."/>
            <person name="Matheny P.B."/>
            <person name="Labbe J."/>
            <person name="Martin F."/>
        </authorList>
    </citation>
    <scope>NUCLEOTIDE SEQUENCE</scope>
    <source>
        <strain evidence="1">HHB10654</strain>
    </source>
</reference>
<comment type="caution">
    <text evidence="1">The sequence shown here is derived from an EMBL/GenBank/DDBJ whole genome shotgun (WGS) entry which is preliminary data.</text>
</comment>
<organism evidence="1 2">
    <name type="scientific">Artomyces pyxidatus</name>
    <dbReference type="NCBI Taxonomy" id="48021"/>
    <lineage>
        <taxon>Eukaryota</taxon>
        <taxon>Fungi</taxon>
        <taxon>Dikarya</taxon>
        <taxon>Basidiomycota</taxon>
        <taxon>Agaricomycotina</taxon>
        <taxon>Agaricomycetes</taxon>
        <taxon>Russulales</taxon>
        <taxon>Auriscalpiaceae</taxon>
        <taxon>Artomyces</taxon>
    </lineage>
</organism>
<evidence type="ECO:0000313" key="2">
    <source>
        <dbReference type="Proteomes" id="UP000814140"/>
    </source>
</evidence>
<gene>
    <name evidence="1" type="ORF">BV25DRAFT_1813665</name>
</gene>
<keyword evidence="2" id="KW-1185">Reference proteome</keyword>